<reference evidence="1" key="1">
    <citation type="submission" date="2020-06" db="EMBL/GenBank/DDBJ databases">
        <title>Unique genomic features of the anaerobic methanotrophic archaea.</title>
        <authorList>
            <person name="Chadwick G.L."/>
            <person name="Skennerton C.T."/>
            <person name="Laso-Perez R."/>
            <person name="Leu A.O."/>
            <person name="Speth D.R."/>
            <person name="Yu H."/>
            <person name="Morgan-Lang C."/>
            <person name="Hatzenpichler R."/>
            <person name="Goudeau D."/>
            <person name="Malmstrom R."/>
            <person name="Brazelton W.J."/>
            <person name="Woyke T."/>
            <person name="Hallam S.J."/>
            <person name="Tyson G.W."/>
            <person name="Wegener G."/>
            <person name="Boetius A."/>
            <person name="Orphan V."/>
        </authorList>
    </citation>
    <scope>NUCLEOTIDE SEQUENCE</scope>
</reference>
<sequence>MNPAEESLVGCCGIYCGLCTKYQSKAPSRCIGCRIGEQHDWCSIYRCCVKKKGLTTCMECSEYPCERYERRLAKYPEDLKTAQENLDRIKKLGLDSWLKGQRERRLLVENLLDNYNDGRSMSFYCKVCIVLPVEVINRAIEEAKGKFVSNKISDSDMKAKAKLVKSTIQDLALKSGIDLMKR</sequence>
<dbReference type="EMBL" id="MT631554">
    <property type="protein sequence ID" value="QNO53886.1"/>
    <property type="molecule type" value="Genomic_DNA"/>
</dbReference>
<dbReference type="AlphaFoldDB" id="A0A7G9Z0V2"/>
<organism evidence="1">
    <name type="scientific">Candidatus Methanophagaceae archaeon ANME-1 ERB6</name>
    <dbReference type="NCBI Taxonomy" id="2759912"/>
    <lineage>
        <taxon>Archaea</taxon>
        <taxon>Methanobacteriati</taxon>
        <taxon>Methanobacteriota</taxon>
        <taxon>Stenosarchaea group</taxon>
        <taxon>Methanomicrobia</taxon>
        <taxon>Candidatus Methanophagales</taxon>
        <taxon>Candidatus Methanophagaceae</taxon>
    </lineage>
</organism>
<protein>
    <recommendedName>
        <fullName evidence="2">DUF3795 domain-containing protein</fullName>
    </recommendedName>
</protein>
<name>A0A7G9Z0V2_9EURY</name>
<evidence type="ECO:0008006" key="2">
    <source>
        <dbReference type="Google" id="ProtNLM"/>
    </source>
</evidence>
<evidence type="ECO:0000313" key="1">
    <source>
        <dbReference type="EMBL" id="QNO53886.1"/>
    </source>
</evidence>
<gene>
    <name evidence="1" type="ORF">LBDBNMAG_00021</name>
</gene>
<proteinExistence type="predicted"/>
<accession>A0A7G9Z0V2</accession>
<dbReference type="Pfam" id="PF12675">
    <property type="entry name" value="DUF3795"/>
    <property type="match status" value="1"/>
</dbReference>
<dbReference type="InterPro" id="IPR024227">
    <property type="entry name" value="DUF3795"/>
</dbReference>